<dbReference type="Pfam" id="PF01648">
    <property type="entry name" value="ACPS"/>
    <property type="match status" value="1"/>
</dbReference>
<name>A0ABV6HUN0_9PAST</name>
<keyword evidence="5" id="KW-1185">Reference proteome</keyword>
<dbReference type="InterPro" id="IPR050559">
    <property type="entry name" value="P-Pant_transferase_sf"/>
</dbReference>
<evidence type="ECO:0000256" key="2">
    <source>
        <dbReference type="ARBA" id="ARBA00022679"/>
    </source>
</evidence>
<dbReference type="Gene3D" id="3.90.470.20">
    <property type="entry name" value="4'-phosphopantetheinyl transferase domain"/>
    <property type="match status" value="1"/>
</dbReference>
<dbReference type="EMBL" id="JBHLWA010000013">
    <property type="protein sequence ID" value="MFC0322592.1"/>
    <property type="molecule type" value="Genomic_DNA"/>
</dbReference>
<sequence length="238" mass="27415">MSEVFVAWGNIHQTYPFHLQPPLVFSDANSQQTLLPKLKQQRQVAYFLLWQILQKMGCADLFLPGISKDENGRPYLIASGVDFNFSHSGEWVAVIVTKRTAAQEVVAVDIEQPSKKRSFARLLGYYAQEEELQWWQQHSNQEMAFYLSWCAREAILKAKGRGIGAISKVIFQPQQATFTTSDAPNGVLRFCQTLPFYLACFVEQFSAEQFYCYQWNDDTLQKVHLNFSDYCVVNRESL</sequence>
<dbReference type="PANTHER" id="PTHR12215">
    <property type="entry name" value="PHOSPHOPANTETHEINE TRANSFERASE"/>
    <property type="match status" value="1"/>
</dbReference>
<dbReference type="SUPFAM" id="SSF56214">
    <property type="entry name" value="4'-phosphopantetheinyl transferase"/>
    <property type="match status" value="2"/>
</dbReference>
<comment type="similarity">
    <text evidence="1">Belongs to the P-Pant transferase superfamily. Gsp/Sfp/HetI/AcpT family.</text>
</comment>
<reference evidence="4 5" key="1">
    <citation type="submission" date="2024-09" db="EMBL/GenBank/DDBJ databases">
        <authorList>
            <person name="Sun Q."/>
            <person name="Mori K."/>
        </authorList>
    </citation>
    <scope>NUCLEOTIDE SEQUENCE [LARGE SCALE GENOMIC DNA]</scope>
    <source>
        <strain evidence="4 5">CCM 7538</strain>
    </source>
</reference>
<protein>
    <submittedName>
        <fullName evidence="4">4'-phosphopantetheinyl transferase family protein</fullName>
    </submittedName>
</protein>
<evidence type="ECO:0000313" key="4">
    <source>
        <dbReference type="EMBL" id="MFC0322592.1"/>
    </source>
</evidence>
<feature type="domain" description="4'-phosphopantetheinyl transferase" evidence="3">
    <location>
        <begin position="106"/>
        <end position="202"/>
    </location>
</feature>
<dbReference type="Proteomes" id="UP001589769">
    <property type="component" value="Unassembled WGS sequence"/>
</dbReference>
<dbReference type="InterPro" id="IPR008278">
    <property type="entry name" value="4-PPantetheinyl_Trfase_dom"/>
</dbReference>
<gene>
    <name evidence="4" type="ORF">ACFFHT_03300</name>
</gene>
<organism evidence="4 5">
    <name type="scientific">Gallibacterium melopsittaci</name>
    <dbReference type="NCBI Taxonomy" id="516063"/>
    <lineage>
        <taxon>Bacteria</taxon>
        <taxon>Pseudomonadati</taxon>
        <taxon>Pseudomonadota</taxon>
        <taxon>Gammaproteobacteria</taxon>
        <taxon>Pasteurellales</taxon>
        <taxon>Pasteurellaceae</taxon>
        <taxon>Gallibacterium</taxon>
    </lineage>
</organism>
<evidence type="ECO:0000259" key="3">
    <source>
        <dbReference type="Pfam" id="PF01648"/>
    </source>
</evidence>
<accession>A0ABV6HUN0</accession>
<dbReference type="InterPro" id="IPR037143">
    <property type="entry name" value="4-PPantetheinyl_Trfase_dom_sf"/>
</dbReference>
<proteinExistence type="inferred from homology"/>
<dbReference type="RefSeq" id="WP_382373453.1">
    <property type="nucleotide sequence ID" value="NZ_JBHLWA010000013.1"/>
</dbReference>
<evidence type="ECO:0000256" key="1">
    <source>
        <dbReference type="ARBA" id="ARBA00010990"/>
    </source>
</evidence>
<comment type="caution">
    <text evidence="4">The sequence shown here is derived from an EMBL/GenBank/DDBJ whole genome shotgun (WGS) entry which is preliminary data.</text>
</comment>
<keyword evidence="2 4" id="KW-0808">Transferase</keyword>
<dbReference type="GO" id="GO:0016740">
    <property type="term" value="F:transferase activity"/>
    <property type="evidence" value="ECO:0007669"/>
    <property type="project" value="UniProtKB-KW"/>
</dbReference>
<dbReference type="PANTHER" id="PTHR12215:SF10">
    <property type="entry name" value="L-AMINOADIPATE-SEMIALDEHYDE DEHYDROGENASE-PHOSPHOPANTETHEINYL TRANSFERASE"/>
    <property type="match status" value="1"/>
</dbReference>
<evidence type="ECO:0000313" key="5">
    <source>
        <dbReference type="Proteomes" id="UP001589769"/>
    </source>
</evidence>